<protein>
    <submittedName>
        <fullName evidence="1">Uncharacterized protein</fullName>
    </submittedName>
</protein>
<evidence type="ECO:0000313" key="1">
    <source>
        <dbReference type="EMBL" id="MBC6993259.1"/>
    </source>
</evidence>
<evidence type="ECO:0000313" key="2">
    <source>
        <dbReference type="Proteomes" id="UP000650081"/>
    </source>
</evidence>
<dbReference type="Proteomes" id="UP000650081">
    <property type="component" value="Unassembled WGS sequence"/>
</dbReference>
<proteinExistence type="predicted"/>
<accession>A0A923PL30</accession>
<organism evidence="1 2">
    <name type="scientific">Neolewinella lacunae</name>
    <dbReference type="NCBI Taxonomy" id="1517758"/>
    <lineage>
        <taxon>Bacteria</taxon>
        <taxon>Pseudomonadati</taxon>
        <taxon>Bacteroidota</taxon>
        <taxon>Saprospiria</taxon>
        <taxon>Saprospirales</taxon>
        <taxon>Lewinellaceae</taxon>
        <taxon>Neolewinella</taxon>
    </lineage>
</organism>
<gene>
    <name evidence="1" type="ORF">H9S92_03730</name>
</gene>
<dbReference type="RefSeq" id="WP_187465375.1">
    <property type="nucleotide sequence ID" value="NZ_JACSIT010000061.1"/>
</dbReference>
<reference evidence="1" key="1">
    <citation type="submission" date="2020-08" db="EMBL/GenBank/DDBJ databases">
        <title>Lewinella bacteria from marine environments.</title>
        <authorList>
            <person name="Zhong Y."/>
        </authorList>
    </citation>
    <scope>NUCLEOTIDE SEQUENCE</scope>
    <source>
        <strain evidence="1">KCTC 42187</strain>
    </source>
</reference>
<dbReference type="EMBL" id="JACSIT010000061">
    <property type="protein sequence ID" value="MBC6993259.1"/>
    <property type="molecule type" value="Genomic_DNA"/>
</dbReference>
<sequence length="204" mass="22922">MSSGIEAFKQKFGSPNPAATPIHFSATWAQGLWQYFVDQAGAGYFLHGFVYLFGAEANDLNPLLAHWHFLFETEVERMVIGRNAYGALLVLENPDQDATRGKVGLLDPLTVSYFTDPNLTFVSLQARWLPLDLLPRFLDDSVYRTWRTTDPATLAFDQLLAIKQPLSLGGKMDLENFQVENIFDYYRSTGEVYAKHPGHGGKKA</sequence>
<dbReference type="AlphaFoldDB" id="A0A923PL30"/>
<name>A0A923PL30_9BACT</name>
<keyword evidence="2" id="KW-1185">Reference proteome</keyword>
<comment type="caution">
    <text evidence="1">The sequence shown here is derived from an EMBL/GenBank/DDBJ whole genome shotgun (WGS) entry which is preliminary data.</text>
</comment>